<dbReference type="PANTHER" id="PTHR46298">
    <property type="entry name" value="ANDROGLOBIN"/>
    <property type="match status" value="1"/>
</dbReference>
<organism evidence="4">
    <name type="scientific">Chromera velia CCMP2878</name>
    <dbReference type="NCBI Taxonomy" id="1169474"/>
    <lineage>
        <taxon>Eukaryota</taxon>
        <taxon>Sar</taxon>
        <taxon>Alveolata</taxon>
        <taxon>Colpodellida</taxon>
        <taxon>Chromeraceae</taxon>
        <taxon>Chromera</taxon>
    </lineage>
</organism>
<dbReference type="Pfam" id="PF00648">
    <property type="entry name" value="Peptidase_C2"/>
    <property type="match status" value="1"/>
</dbReference>
<evidence type="ECO:0000256" key="1">
    <source>
        <dbReference type="PROSITE-ProRule" id="PRU00239"/>
    </source>
</evidence>
<gene>
    <name evidence="4" type="ORF">Cvel_26391</name>
</gene>
<dbReference type="VEuPathDB" id="CryptoDB:Cvel_26391"/>
<dbReference type="EMBL" id="CDMZ01002345">
    <property type="protein sequence ID" value="CEM41951.1"/>
    <property type="molecule type" value="Genomic_DNA"/>
</dbReference>
<dbReference type="InterPro" id="IPR001300">
    <property type="entry name" value="Peptidase_C2_calpain_cat"/>
</dbReference>
<accession>A0A0G4HD61</accession>
<sequence>MLFITIRTCACCCSFQSTPFAPDDAQKFVDTFFDRRALPRSLAGHCIGWKRAPIAASKDAEYEPEPQAAAEEAEDPKKAGGKGGGKDAKPPAKGGDKGGGKEREMEDVFVNHMDGPKFVVKKLHWYTRDALAPGQLVLDGTAPEWVQWLTSQFVLIAENAPFFSQGTFLWENIHPQDKNGWPLFNPQGLYVVRLFVQGAWRSIRIDDVVPVASDTQALSPRCADDDILWPLLLTKALLTAFQREVGLGVQDIPVVEALTGWRPQKIPLSWPVLSALAYRSPLASIELKSDPEALHGHGHTPLVGATGIPGSGPMSRQVSLDGSVGQAEIPQREADGGFQSAPPSHKGKPYKPNDAGRNTQLRTDQTDGCADAPGRASV</sequence>
<evidence type="ECO:0000256" key="2">
    <source>
        <dbReference type="SAM" id="MobiDB-lite"/>
    </source>
</evidence>
<comment type="caution">
    <text evidence="1">Lacks conserved residue(s) required for the propagation of feature annotation.</text>
</comment>
<name>A0A0G4HD61_9ALVE</name>
<feature type="region of interest" description="Disordered" evidence="2">
    <location>
        <begin position="296"/>
        <end position="378"/>
    </location>
</feature>
<dbReference type="PANTHER" id="PTHR46298:SF1">
    <property type="entry name" value="ANDROGLOBIN"/>
    <property type="match status" value="1"/>
</dbReference>
<dbReference type="InterPro" id="IPR038765">
    <property type="entry name" value="Papain-like_cys_pep_sf"/>
</dbReference>
<feature type="region of interest" description="Disordered" evidence="2">
    <location>
        <begin position="57"/>
        <end position="102"/>
    </location>
</feature>
<feature type="compositionally biased region" description="Basic and acidic residues" evidence="2">
    <location>
        <begin position="84"/>
        <end position="102"/>
    </location>
</feature>
<protein>
    <recommendedName>
        <fullName evidence="3">Calpain catalytic domain-containing protein</fullName>
    </recommendedName>
</protein>
<dbReference type="GO" id="GO:0006508">
    <property type="term" value="P:proteolysis"/>
    <property type="evidence" value="ECO:0007669"/>
    <property type="project" value="InterPro"/>
</dbReference>
<feature type="domain" description="Calpain catalytic" evidence="3">
    <location>
        <begin position="148"/>
        <end position="268"/>
    </location>
</feature>
<dbReference type="GO" id="GO:0004198">
    <property type="term" value="F:calcium-dependent cysteine-type endopeptidase activity"/>
    <property type="evidence" value="ECO:0007669"/>
    <property type="project" value="InterPro"/>
</dbReference>
<dbReference type="AlphaFoldDB" id="A0A0G4HD61"/>
<evidence type="ECO:0000313" key="4">
    <source>
        <dbReference type="EMBL" id="CEM41951.1"/>
    </source>
</evidence>
<proteinExistence type="predicted"/>
<dbReference type="SUPFAM" id="SSF54001">
    <property type="entry name" value="Cysteine proteinases"/>
    <property type="match status" value="1"/>
</dbReference>
<reference evidence="4" key="1">
    <citation type="submission" date="2014-11" db="EMBL/GenBank/DDBJ databases">
        <authorList>
            <person name="Otto D Thomas"/>
            <person name="Naeem Raeece"/>
        </authorList>
    </citation>
    <scope>NUCLEOTIDE SEQUENCE</scope>
</reference>
<evidence type="ECO:0000259" key="3">
    <source>
        <dbReference type="PROSITE" id="PS50203"/>
    </source>
</evidence>
<dbReference type="InterPro" id="IPR053033">
    <property type="entry name" value="Androglobin-like"/>
</dbReference>
<dbReference type="PROSITE" id="PS50203">
    <property type="entry name" value="CALPAIN_CAT"/>
    <property type="match status" value="1"/>
</dbReference>